<protein>
    <submittedName>
        <fullName evidence="1">Uncharacterized protein</fullName>
    </submittedName>
</protein>
<proteinExistence type="predicted"/>
<dbReference type="EMBL" id="CCEJ010000014">
    <property type="protein sequence ID" value="CDR35180.1"/>
    <property type="molecule type" value="Genomic_DNA"/>
</dbReference>
<accession>A0A090D344</accession>
<name>A0A090D344_9BACT</name>
<reference evidence="1" key="2">
    <citation type="submission" date="2014-09" db="EMBL/GenBank/DDBJ databases">
        <title>Criblamydia sequanensis harbors a mega-plasmid encoding arsenite resistance.</title>
        <authorList>
            <person name="Bertelli C."/>
            <person name="Goesmann A."/>
            <person name="Greub G."/>
        </authorList>
    </citation>
    <scope>NUCLEOTIDE SEQUENCE [LARGE SCALE GENOMIC DNA]</scope>
    <source>
        <strain evidence="1">CRIB-18</strain>
    </source>
</reference>
<dbReference type="STRING" id="1437425.CSEC_2374"/>
<evidence type="ECO:0000313" key="1">
    <source>
        <dbReference type="EMBL" id="CDR35180.1"/>
    </source>
</evidence>
<sequence>MLSKFIKKFAQYQLILPIKASFERSLMGRKSVLKNVKAPFL</sequence>
<reference evidence="1" key="1">
    <citation type="submission" date="2013-12" db="EMBL/GenBank/DDBJ databases">
        <authorList>
            <person name="Linke B."/>
        </authorList>
    </citation>
    <scope>NUCLEOTIDE SEQUENCE [LARGE SCALE GENOMIC DNA]</scope>
    <source>
        <strain evidence="1">CRIB-18</strain>
    </source>
</reference>
<comment type="caution">
    <text evidence="1">The sequence shown here is derived from an EMBL/GenBank/DDBJ whole genome shotgun (WGS) entry which is preliminary data.</text>
</comment>
<keyword evidence="2" id="KW-1185">Reference proteome</keyword>
<evidence type="ECO:0000313" key="2">
    <source>
        <dbReference type="Proteomes" id="UP000031552"/>
    </source>
</evidence>
<dbReference type="Proteomes" id="UP000031552">
    <property type="component" value="Unassembled WGS sequence"/>
</dbReference>
<gene>
    <name evidence="1" type="ORF">CSEC_2374</name>
</gene>
<dbReference type="AlphaFoldDB" id="A0A090D344"/>
<organism evidence="1 2">
    <name type="scientific">Candidatus Criblamydia sequanensis CRIB-18</name>
    <dbReference type="NCBI Taxonomy" id="1437425"/>
    <lineage>
        <taxon>Bacteria</taxon>
        <taxon>Pseudomonadati</taxon>
        <taxon>Chlamydiota</taxon>
        <taxon>Chlamydiia</taxon>
        <taxon>Parachlamydiales</taxon>
        <taxon>Candidatus Criblamydiaceae</taxon>
        <taxon>Candidatus Criblamydia</taxon>
    </lineage>
</organism>